<dbReference type="Gene3D" id="2.60.120.560">
    <property type="entry name" value="Exo-inulinase, domain 1"/>
    <property type="match status" value="2"/>
</dbReference>
<dbReference type="InterPro" id="IPR024361">
    <property type="entry name" value="BACON"/>
</dbReference>
<organism evidence="2 3">
    <name type="scientific">Granulicella mallensis</name>
    <dbReference type="NCBI Taxonomy" id="940614"/>
    <lineage>
        <taxon>Bacteria</taxon>
        <taxon>Pseudomonadati</taxon>
        <taxon>Acidobacteriota</taxon>
        <taxon>Terriglobia</taxon>
        <taxon>Terriglobales</taxon>
        <taxon>Acidobacteriaceae</taxon>
        <taxon>Granulicella</taxon>
    </lineage>
</organism>
<evidence type="ECO:0000259" key="1">
    <source>
        <dbReference type="Pfam" id="PF19190"/>
    </source>
</evidence>
<dbReference type="Pfam" id="PF19190">
    <property type="entry name" value="BACON_2"/>
    <property type="match status" value="4"/>
</dbReference>
<evidence type="ECO:0000313" key="3">
    <source>
        <dbReference type="Proteomes" id="UP000584867"/>
    </source>
</evidence>
<feature type="domain" description="BACON" evidence="1">
    <location>
        <begin position="657"/>
        <end position="745"/>
    </location>
</feature>
<gene>
    <name evidence="2" type="ORF">HDF15_000217</name>
</gene>
<feature type="domain" description="BACON" evidence="1">
    <location>
        <begin position="760"/>
        <end position="817"/>
    </location>
</feature>
<reference evidence="2 3" key="1">
    <citation type="submission" date="2020-08" db="EMBL/GenBank/DDBJ databases">
        <title>Genomic Encyclopedia of Type Strains, Phase IV (KMG-V): Genome sequencing to study the core and pangenomes of soil and plant-associated prokaryotes.</title>
        <authorList>
            <person name="Whitman W."/>
        </authorList>
    </citation>
    <scope>NUCLEOTIDE SEQUENCE [LARGE SCALE GENOMIC DNA]</scope>
    <source>
        <strain evidence="2 3">X5P3</strain>
    </source>
</reference>
<feature type="domain" description="BACON" evidence="1">
    <location>
        <begin position="1034"/>
        <end position="1114"/>
    </location>
</feature>
<dbReference type="RefSeq" id="WP_184252422.1">
    <property type="nucleotide sequence ID" value="NZ_JACHIO010000001.1"/>
</dbReference>
<dbReference type="InterPro" id="IPR013783">
    <property type="entry name" value="Ig-like_fold"/>
</dbReference>
<sequence length="1407" mass="147465">MKALINTFIRVTSIRNGGILAALLVLLGMGSQVLAQTQDLTVVVLVNSTATSDYNTNKTTPGTYQMGPERYFVHLQIPYRIIDVSQTAPPDLTTVQLIIAGHAHLSLNATWQNAIATAVQGGTGFVNLDTDPSVGLQSHIQRIFGATGSTVGDDQTSVVIPAAVQVGGATPHYIAALQMHWAGDPAGDITYTYHGNGVTVVPSDATLLTGATGTVVARLGTDPLIIATTFGAGRAVDFTDYDYMRQDRFGFVEGADDLFWRSIVWAARKPFVLRGYPRLSAIQMDDNETGIMSRIPDMWSTTLTGAVASDGTGGPWKPQINMQLSGLTGPGGERAQMITAIQAGQVHASAHGLNYGSGGDLYWNLTVPNTDAQWQANVTSALQWITENGGTDTFPTLSRSMVAHYWDISNNAGYEMYNSLGIRYVTSPQAPGAYYFTVPKTPAQRIPLGPFRIYEQPPIYTGDEEETFPFFFADDLTIGSVSGKPAQTFFAFGSQVGLSAGRFARPDALWPSTTNDSTVAQSLNQWEYYMWRFWSGMAPVQIYTHDGDNLEYSTVADRQSFIKQLSQWFSTNHGQHTFMDNMGDYLRARNHSLLSTASLNSTSITLNFTGAATDADGHLIDTKTYIFYGDNEGTFLDIPGFANGATYSFPNTYPAKLQLDPLTLSFAATTGTSAPSQTITVANAGSGAISWTVTSNAAWLTATPSSRTSAGTTVVSVASSTLAAGTYTGTLTFTATGALSSPQTVPVTLVVATPSLVPSPTSVSFSGTVGGAAPTAQTVAINNPAGTSLTWTASSDSTWLSATVVTAGTPGSISVSVVPGTLTLGTYTGNITLTPSLKTIATVKIPVTFLLSGVIDAPSTANLNAWTVSPLGNSAGWTSSGGSIHYNGGGESQLYTGSSTWTDYDLNVNLTLANLSDYPGGIRARVNPATGAGYALWMYPAEHTLTIYSVVNWAIGNGYTTLSSTSNITFDTNPHTLRLSVHGTQISAYFDGVQVLTVADSTYSSGEIALDPSNQPLAYNSVTVNSTSTQPASFSASPTPLSFTATAGTANPPTQTVALTSSPSPVTWTVTSNASWLTASPTSGTTTPGSTSAAVNISGLTTGSYNGILTFTPSAGSPVQVPVTLTLTATSSATLAVTPTTLDIFSAVGSSPPPVTLTVANTGTGSMPWTASSNLVWLTPSPASSSGAGPLTLTPSTGNLPSGNQMANVTVTAPGAAMSPITATITLHLGTLIFSDNFANGSTQWSPSPLGLASNWTVANNAFNYNGNGHTQQYAGSQSWANYIVSTGYKLSNLSDYPGGLRARVNLTSGASYTAWVYPADHVIKLFLTSGWNIDTSPLTLLGTSPVILFDTNVHMLRIAAIGNQITVYYDNTAVITATDSTLPTGAIALDVSSQPVSFSTVSVIQQ</sequence>
<protein>
    <recommendedName>
        <fullName evidence="1">BACON domain-containing protein</fullName>
    </recommendedName>
</protein>
<dbReference type="EMBL" id="JACHIO010000001">
    <property type="protein sequence ID" value="MBB5061892.1"/>
    <property type="molecule type" value="Genomic_DNA"/>
</dbReference>
<evidence type="ECO:0000313" key="2">
    <source>
        <dbReference type="EMBL" id="MBB5061892.1"/>
    </source>
</evidence>
<name>A0A7W8E7M5_9BACT</name>
<dbReference type="Gene3D" id="2.60.40.10">
    <property type="entry name" value="Immunoglobulins"/>
    <property type="match status" value="3"/>
</dbReference>
<feature type="domain" description="BACON" evidence="1">
    <location>
        <begin position="1135"/>
        <end position="1187"/>
    </location>
</feature>
<accession>A0A7W8E7M5</accession>
<dbReference type="CDD" id="cd14948">
    <property type="entry name" value="BACON"/>
    <property type="match status" value="1"/>
</dbReference>
<proteinExistence type="predicted"/>
<comment type="caution">
    <text evidence="2">The sequence shown here is derived from an EMBL/GenBank/DDBJ whole genome shotgun (WGS) entry which is preliminary data.</text>
</comment>
<dbReference type="Proteomes" id="UP000584867">
    <property type="component" value="Unassembled WGS sequence"/>
</dbReference>